<evidence type="ECO:0000313" key="1">
    <source>
        <dbReference type="EMBL" id="MPC52583.1"/>
    </source>
</evidence>
<dbReference type="OrthoDB" id="6347579at2759"/>
<keyword evidence="2" id="KW-1185">Reference proteome</keyword>
<accession>A0A5B7G5U0</accession>
<protein>
    <submittedName>
        <fullName evidence="1">Uncharacterized protein</fullName>
    </submittedName>
</protein>
<organism evidence="1 2">
    <name type="scientific">Portunus trituberculatus</name>
    <name type="common">Swimming crab</name>
    <name type="synonym">Neptunus trituberculatus</name>
    <dbReference type="NCBI Taxonomy" id="210409"/>
    <lineage>
        <taxon>Eukaryota</taxon>
        <taxon>Metazoa</taxon>
        <taxon>Ecdysozoa</taxon>
        <taxon>Arthropoda</taxon>
        <taxon>Crustacea</taxon>
        <taxon>Multicrustacea</taxon>
        <taxon>Malacostraca</taxon>
        <taxon>Eumalacostraca</taxon>
        <taxon>Eucarida</taxon>
        <taxon>Decapoda</taxon>
        <taxon>Pleocyemata</taxon>
        <taxon>Brachyura</taxon>
        <taxon>Eubrachyura</taxon>
        <taxon>Portunoidea</taxon>
        <taxon>Portunidae</taxon>
        <taxon>Portuninae</taxon>
        <taxon>Portunus</taxon>
    </lineage>
</organism>
<name>A0A5B7G5U0_PORTR</name>
<proteinExistence type="predicted"/>
<dbReference type="Proteomes" id="UP000324222">
    <property type="component" value="Unassembled WGS sequence"/>
</dbReference>
<dbReference type="AlphaFoldDB" id="A0A5B7G5U0"/>
<comment type="caution">
    <text evidence="1">The sequence shown here is derived from an EMBL/GenBank/DDBJ whole genome shotgun (WGS) entry which is preliminary data.</text>
</comment>
<gene>
    <name evidence="1" type="ORF">E2C01_046453</name>
</gene>
<dbReference type="EMBL" id="VSRR010010994">
    <property type="protein sequence ID" value="MPC52583.1"/>
    <property type="molecule type" value="Genomic_DNA"/>
</dbReference>
<evidence type="ECO:0000313" key="2">
    <source>
        <dbReference type="Proteomes" id="UP000324222"/>
    </source>
</evidence>
<sequence length="141" mass="15300">MESLVRHAYPVALEEMVMVLSRDTFVDALEDQQVQIYVKQAHPADMQQTLARAMKFEAFLSRRTTTYQLAARKSSRGGGGAPAQMSLVASAGSVANMAIVAVTAMVSRGHGRWRMCKHVFPPRPAARTVDGGGIAVLPDRS</sequence>
<reference evidence="1 2" key="1">
    <citation type="submission" date="2019-05" db="EMBL/GenBank/DDBJ databases">
        <title>Another draft genome of Portunus trituberculatus and its Hox gene families provides insights of decapod evolution.</title>
        <authorList>
            <person name="Jeong J.-H."/>
            <person name="Song I."/>
            <person name="Kim S."/>
            <person name="Choi T."/>
            <person name="Kim D."/>
            <person name="Ryu S."/>
            <person name="Kim W."/>
        </authorList>
    </citation>
    <scope>NUCLEOTIDE SEQUENCE [LARGE SCALE GENOMIC DNA]</scope>
    <source>
        <tissue evidence="1">Muscle</tissue>
    </source>
</reference>